<evidence type="ECO:0000313" key="1">
    <source>
        <dbReference type="EMBL" id="MEJ8661222.1"/>
    </source>
</evidence>
<gene>
    <name evidence="1" type="ORF">WKI58_32730</name>
</gene>
<name>A0ACC6QSG0_9ACTN</name>
<keyword evidence="2" id="KW-1185">Reference proteome</keyword>
<comment type="caution">
    <text evidence="1">The sequence shown here is derived from an EMBL/GenBank/DDBJ whole genome shotgun (WGS) entry which is preliminary data.</text>
</comment>
<proteinExistence type="predicted"/>
<dbReference type="Proteomes" id="UP001375539">
    <property type="component" value="Unassembled WGS sequence"/>
</dbReference>
<evidence type="ECO:0000313" key="2">
    <source>
        <dbReference type="Proteomes" id="UP001375539"/>
    </source>
</evidence>
<protein>
    <submittedName>
        <fullName evidence="1">Histidine phosphatase family protein</fullName>
        <ecNumber evidence="1">3.1.3.-</ecNumber>
    </submittedName>
</protein>
<keyword evidence="1" id="KW-0378">Hydrolase</keyword>
<reference evidence="1" key="1">
    <citation type="submission" date="2024-03" db="EMBL/GenBank/DDBJ databases">
        <title>Novel Streptomyces species of biotechnological and ecological value are a feature of Machair soil.</title>
        <authorList>
            <person name="Prole J.R."/>
            <person name="Goodfellow M."/>
            <person name="Allenby N."/>
            <person name="Ward A.C."/>
        </authorList>
    </citation>
    <scope>NUCLEOTIDE SEQUENCE</scope>
    <source>
        <strain evidence="1">MS1.AVA.4</strain>
    </source>
</reference>
<sequence length="183" mass="19580">MMVRLTFLCTTTGDTPRDTVLGDSPATERALRAARAAGAALPPRAPAVRAPSIRCSETADALGLGSRPEPALRDCDYGKWCGLTVEEVAATDPHGLSDWLTDPDATPHGGESVREFCRRVARWLGSVPPGNGHTWVVTEPAVVRASLVHALAAPARAFWHYDVPALSAVTLTSRGGRWDVRFD</sequence>
<organism evidence="1 2">
    <name type="scientific">Streptomyces pratisoli</name>
    <dbReference type="NCBI Taxonomy" id="3139917"/>
    <lineage>
        <taxon>Bacteria</taxon>
        <taxon>Bacillati</taxon>
        <taxon>Actinomycetota</taxon>
        <taxon>Actinomycetes</taxon>
        <taxon>Kitasatosporales</taxon>
        <taxon>Streptomycetaceae</taxon>
        <taxon>Streptomyces</taxon>
    </lineage>
</organism>
<accession>A0ACC6QSG0</accession>
<dbReference type="EMBL" id="JBBKAI010000002">
    <property type="protein sequence ID" value="MEJ8661222.1"/>
    <property type="molecule type" value="Genomic_DNA"/>
</dbReference>
<dbReference type="EC" id="3.1.3.-" evidence="1"/>